<evidence type="ECO:0000256" key="4">
    <source>
        <dbReference type="ARBA" id="ARBA00022692"/>
    </source>
</evidence>
<dbReference type="PROSITE" id="PS01022">
    <property type="entry name" value="PTR2_1"/>
    <property type="match status" value="1"/>
</dbReference>
<dbReference type="GO" id="GO:0022857">
    <property type="term" value="F:transmembrane transporter activity"/>
    <property type="evidence" value="ECO:0007669"/>
    <property type="project" value="InterPro"/>
</dbReference>
<sequence>MPDTSEKEEQETESRDETDEVDEEPTKTDDEEKNKGTSKKQKEKSKKKKDKSKKGKETSEKGQDKSKIPKGALFIFAYEFCERFNFYGLSAIQTMFLFRELDFDESTSVKIYHGVEVIAYLMPILGAILADTWLGKFRAIVYLSIVYACGNIVLAIGSIPNQLIIMRAVSLVGLFTLSVGTGGIKPCVSSFGGDQFSDEQEEMRHQFFSAFYFAINSGSLISTALTPVLREDVTCFGGTSCFPLAYLVTNSIYIIGFILFIIGKTFYVRKPAEGSVLVSFCSCIGHAVYRRATVKKDEKRENCLDYADDKYDKSLIKDIKCVLSILYMYIPLPLFWALWEQQGSRWVLQGSKMDGEIQGHFIQPDQMILLNPFLILILIPILNWVIYPLLGRLNLLHTPLQRMTLGGLLVACSYIIAAFISFKIESDAPAIPPEGKSEMVIVNNSPCTLKMESPEKHTLEEYSTASLNVPLKKVSKWRFAPTGCNTTITAEKDFKSSETFNTMMVALDGEDLVIQVTNDSRQKLKSGNPRIRLLFSIDYKFTEDEEAFFMVRGRNNIQIFPDKMTRSQKVGMTEYYSMKPGEYELFLPVSETDHEEDPIEKMKLKQGGSTIVFFYRKKSKHISVVKTMETVKANSLHILWQIPQYVVLTTGEAMFSITGLDFSYSQAPTSLKAVIQAIWQSTTAIGNLLVVLLSEIRFKKQSHELIMFSLLMTLSMGAFAILAYFYKYVETKKESKS</sequence>
<evidence type="ECO:0000313" key="13">
    <source>
        <dbReference type="Proteomes" id="UP000887116"/>
    </source>
</evidence>
<keyword evidence="13" id="KW-1185">Reference proteome</keyword>
<dbReference type="Pfam" id="PF00854">
    <property type="entry name" value="PTR2"/>
    <property type="match status" value="2"/>
</dbReference>
<dbReference type="Proteomes" id="UP000887116">
    <property type="component" value="Unassembled WGS sequence"/>
</dbReference>
<feature type="transmembrane region" description="Helical" evidence="11">
    <location>
        <begin position="165"/>
        <end position="184"/>
    </location>
</feature>
<organism evidence="12 13">
    <name type="scientific">Trichonephila clavata</name>
    <name type="common">Joro spider</name>
    <name type="synonym">Nephila clavata</name>
    <dbReference type="NCBI Taxonomy" id="2740835"/>
    <lineage>
        <taxon>Eukaryota</taxon>
        <taxon>Metazoa</taxon>
        <taxon>Ecdysozoa</taxon>
        <taxon>Arthropoda</taxon>
        <taxon>Chelicerata</taxon>
        <taxon>Arachnida</taxon>
        <taxon>Araneae</taxon>
        <taxon>Araneomorphae</taxon>
        <taxon>Entelegynae</taxon>
        <taxon>Araneoidea</taxon>
        <taxon>Nephilidae</taxon>
        <taxon>Trichonephila</taxon>
    </lineage>
</organism>
<keyword evidence="5" id="KW-0571">Peptide transport</keyword>
<feature type="transmembrane region" description="Helical" evidence="11">
    <location>
        <begin position="244"/>
        <end position="262"/>
    </location>
</feature>
<dbReference type="PANTHER" id="PTHR11654">
    <property type="entry name" value="OLIGOPEPTIDE TRANSPORTER-RELATED"/>
    <property type="match status" value="1"/>
</dbReference>
<keyword evidence="6" id="KW-0653">Protein transport</keyword>
<dbReference type="FunFam" id="1.20.1250.20:FF:000049">
    <property type="entry name" value="Solute carrier family 15 member 2"/>
    <property type="match status" value="1"/>
</dbReference>
<comment type="similarity">
    <text evidence="2">Belongs to the major facilitator superfamily. Proton-dependent oligopeptide transporter (POT/PTR) (TC 2.A.17) family.</text>
</comment>
<keyword evidence="3" id="KW-0813">Transport</keyword>
<gene>
    <name evidence="12" type="primary">slc15a2</name>
    <name evidence="12" type="ORF">TNCT_614701</name>
</gene>
<feature type="transmembrane region" description="Helical" evidence="11">
    <location>
        <begin position="139"/>
        <end position="159"/>
    </location>
</feature>
<comment type="caution">
    <text evidence="12">The sequence shown here is derived from an EMBL/GenBank/DDBJ whole genome shotgun (WGS) entry which is preliminary data.</text>
</comment>
<keyword evidence="8 11" id="KW-0472">Membrane</keyword>
<feature type="compositionally biased region" description="Basic and acidic residues" evidence="10">
    <location>
        <begin position="55"/>
        <end position="64"/>
    </location>
</feature>
<evidence type="ECO:0000256" key="9">
    <source>
        <dbReference type="ARBA" id="ARBA00078114"/>
    </source>
</evidence>
<dbReference type="Gene3D" id="1.20.1250.20">
    <property type="entry name" value="MFS general substrate transporter like domains"/>
    <property type="match status" value="2"/>
</dbReference>
<dbReference type="InterPro" id="IPR036259">
    <property type="entry name" value="MFS_trans_sf"/>
</dbReference>
<feature type="transmembrane region" description="Helical" evidence="11">
    <location>
        <begin position="205"/>
        <end position="224"/>
    </location>
</feature>
<evidence type="ECO:0000256" key="3">
    <source>
        <dbReference type="ARBA" id="ARBA00022448"/>
    </source>
</evidence>
<protein>
    <recommendedName>
        <fullName evidence="9">Oligopeptide transporter 1</fullName>
    </recommendedName>
</protein>
<feature type="transmembrane region" description="Helical" evidence="11">
    <location>
        <begin position="321"/>
        <end position="339"/>
    </location>
</feature>
<dbReference type="InterPro" id="IPR000109">
    <property type="entry name" value="POT_fam"/>
</dbReference>
<dbReference type="AlphaFoldDB" id="A0A8X6LJE4"/>
<evidence type="ECO:0000256" key="11">
    <source>
        <dbReference type="SAM" id="Phobius"/>
    </source>
</evidence>
<evidence type="ECO:0000313" key="12">
    <source>
        <dbReference type="EMBL" id="GFR12010.1"/>
    </source>
</evidence>
<feature type="region of interest" description="Disordered" evidence="10">
    <location>
        <begin position="1"/>
        <end position="64"/>
    </location>
</feature>
<evidence type="ECO:0000256" key="7">
    <source>
        <dbReference type="ARBA" id="ARBA00022989"/>
    </source>
</evidence>
<feature type="transmembrane region" description="Helical" evidence="11">
    <location>
        <begin position="368"/>
        <end position="390"/>
    </location>
</feature>
<feature type="compositionally biased region" description="Basic and acidic residues" evidence="10">
    <location>
        <begin position="24"/>
        <end position="35"/>
    </location>
</feature>
<feature type="transmembrane region" description="Helical" evidence="11">
    <location>
        <begin position="111"/>
        <end position="130"/>
    </location>
</feature>
<evidence type="ECO:0000256" key="10">
    <source>
        <dbReference type="SAM" id="MobiDB-lite"/>
    </source>
</evidence>
<evidence type="ECO:0000256" key="1">
    <source>
        <dbReference type="ARBA" id="ARBA00004141"/>
    </source>
</evidence>
<dbReference type="GO" id="GO:0015031">
    <property type="term" value="P:protein transport"/>
    <property type="evidence" value="ECO:0007669"/>
    <property type="project" value="UniProtKB-KW"/>
</dbReference>
<evidence type="ECO:0000256" key="2">
    <source>
        <dbReference type="ARBA" id="ARBA00005982"/>
    </source>
</evidence>
<dbReference type="GO" id="GO:0006857">
    <property type="term" value="P:oligopeptide transport"/>
    <property type="evidence" value="ECO:0007669"/>
    <property type="project" value="InterPro"/>
</dbReference>
<feature type="transmembrane region" description="Helical" evidence="11">
    <location>
        <begin position="705"/>
        <end position="726"/>
    </location>
</feature>
<proteinExistence type="inferred from homology"/>
<accession>A0A8X6LJE4</accession>
<evidence type="ECO:0000256" key="5">
    <source>
        <dbReference type="ARBA" id="ARBA00022856"/>
    </source>
</evidence>
<reference evidence="12" key="1">
    <citation type="submission" date="2020-07" db="EMBL/GenBank/DDBJ databases">
        <title>Multicomponent nature underlies the extraordinary mechanical properties of spider dragline silk.</title>
        <authorList>
            <person name="Kono N."/>
            <person name="Nakamura H."/>
            <person name="Mori M."/>
            <person name="Yoshida Y."/>
            <person name="Ohtoshi R."/>
            <person name="Malay A.D."/>
            <person name="Moran D.A.P."/>
            <person name="Tomita M."/>
            <person name="Numata K."/>
            <person name="Arakawa K."/>
        </authorList>
    </citation>
    <scope>NUCLEOTIDE SEQUENCE</scope>
</reference>
<dbReference type="SUPFAM" id="SSF103473">
    <property type="entry name" value="MFS general substrate transporter"/>
    <property type="match status" value="1"/>
</dbReference>
<name>A0A8X6LJE4_TRICU</name>
<keyword evidence="7 11" id="KW-1133">Transmembrane helix</keyword>
<dbReference type="OrthoDB" id="10071041at2759"/>
<dbReference type="GO" id="GO:0016020">
    <property type="term" value="C:membrane"/>
    <property type="evidence" value="ECO:0007669"/>
    <property type="project" value="UniProtKB-SubCell"/>
</dbReference>
<dbReference type="InterPro" id="IPR018456">
    <property type="entry name" value="PTR2_symporter_CS"/>
</dbReference>
<comment type="subcellular location">
    <subcellularLocation>
        <location evidence="1">Membrane</location>
        <topology evidence="1">Multi-pass membrane protein</topology>
    </subcellularLocation>
</comment>
<feature type="compositionally biased region" description="Basic residues" evidence="10">
    <location>
        <begin position="36"/>
        <end position="54"/>
    </location>
</feature>
<keyword evidence="4 11" id="KW-0812">Transmembrane</keyword>
<evidence type="ECO:0000256" key="8">
    <source>
        <dbReference type="ARBA" id="ARBA00023136"/>
    </source>
</evidence>
<dbReference type="EMBL" id="BMAO01026732">
    <property type="protein sequence ID" value="GFR12010.1"/>
    <property type="molecule type" value="Genomic_DNA"/>
</dbReference>
<feature type="transmembrane region" description="Helical" evidence="11">
    <location>
        <begin position="402"/>
        <end position="422"/>
    </location>
</feature>
<feature type="compositionally biased region" description="Basic and acidic residues" evidence="10">
    <location>
        <begin position="1"/>
        <end position="15"/>
    </location>
</feature>
<evidence type="ECO:0000256" key="6">
    <source>
        <dbReference type="ARBA" id="ARBA00022927"/>
    </source>
</evidence>